<dbReference type="InterPro" id="IPR036667">
    <property type="entry name" value="PTS_IIB_sorbose-sp_sf"/>
</dbReference>
<evidence type="ECO:0000256" key="2">
    <source>
        <dbReference type="ARBA" id="ARBA00022448"/>
    </source>
</evidence>
<evidence type="ECO:0000256" key="7">
    <source>
        <dbReference type="ARBA" id="ARBA00022777"/>
    </source>
</evidence>
<evidence type="ECO:0000256" key="5">
    <source>
        <dbReference type="ARBA" id="ARBA00022679"/>
    </source>
</evidence>
<dbReference type="PROSITE" id="PS51101">
    <property type="entry name" value="PTS_EIIB_TYPE_4"/>
    <property type="match status" value="1"/>
</dbReference>
<comment type="caution">
    <text evidence="9">The sequence shown here is derived from an EMBL/GenBank/DDBJ whole genome shotgun (WGS) entry which is preliminary data.</text>
</comment>
<dbReference type="GO" id="GO:0008982">
    <property type="term" value="F:protein-N(PI)-phosphohistidine-sugar phosphotransferase activity"/>
    <property type="evidence" value="ECO:0007669"/>
    <property type="project" value="InterPro"/>
</dbReference>
<evidence type="ECO:0000256" key="3">
    <source>
        <dbReference type="ARBA" id="ARBA00022490"/>
    </source>
</evidence>
<feature type="domain" description="PTS EIIB type-4" evidence="8">
    <location>
        <begin position="1"/>
        <end position="168"/>
    </location>
</feature>
<evidence type="ECO:0000259" key="8">
    <source>
        <dbReference type="PROSITE" id="PS51101"/>
    </source>
</evidence>
<dbReference type="SUPFAM" id="SSF52728">
    <property type="entry name" value="PTS IIb component"/>
    <property type="match status" value="1"/>
</dbReference>
<dbReference type="CDD" id="cd00001">
    <property type="entry name" value="PTS_IIB_man"/>
    <property type="match status" value="1"/>
</dbReference>
<sequence>MTMDIRLARIDSRLLHGQVATVWTKSVSPNRILVVSDEVARDALRKILIVQAAPPGVKANVITVDKMIEIYHDSLFDNVKPLILTDTPQNMARLVAGGLDFSQTGVDIGSLAFSTGMVMVTNAVAVGQAEADALYVLAAAGLKVYAQKVPTDKQVDLMPLLAKNGFAAPGQPETELK</sequence>
<name>A0A837RAD7_LACPE</name>
<keyword evidence="5" id="KW-0808">Transferase</keyword>
<protein>
    <submittedName>
        <fullName evidence="9">Mannose pts, eiib</fullName>
    </submittedName>
</protein>
<organism evidence="9 10">
    <name type="scientific">Lactiplantibacillus pentosus DSM 20314</name>
    <dbReference type="NCBI Taxonomy" id="1423791"/>
    <lineage>
        <taxon>Bacteria</taxon>
        <taxon>Bacillati</taxon>
        <taxon>Bacillota</taxon>
        <taxon>Bacilli</taxon>
        <taxon>Lactobacillales</taxon>
        <taxon>Lactobacillaceae</taxon>
        <taxon>Lactiplantibacillus</taxon>
    </lineage>
</organism>
<evidence type="ECO:0000313" key="9">
    <source>
        <dbReference type="EMBL" id="KRK23959.1"/>
    </source>
</evidence>
<dbReference type="RefSeq" id="WP_050339208.1">
    <property type="nucleotide sequence ID" value="NZ_AZCU01000012.1"/>
</dbReference>
<comment type="subcellular location">
    <subcellularLocation>
        <location evidence="1">Cytoplasm</location>
    </subcellularLocation>
</comment>
<evidence type="ECO:0000256" key="4">
    <source>
        <dbReference type="ARBA" id="ARBA00022597"/>
    </source>
</evidence>
<dbReference type="Proteomes" id="UP000051020">
    <property type="component" value="Unassembled WGS sequence"/>
</dbReference>
<dbReference type="AlphaFoldDB" id="A0A837RAD7"/>
<dbReference type="Pfam" id="PF03830">
    <property type="entry name" value="PTSIIB_sorb"/>
    <property type="match status" value="1"/>
</dbReference>
<keyword evidence="3" id="KW-0963">Cytoplasm</keyword>
<dbReference type="InterPro" id="IPR004720">
    <property type="entry name" value="PTS_IIB_sorbose-sp"/>
</dbReference>
<evidence type="ECO:0000256" key="6">
    <source>
        <dbReference type="ARBA" id="ARBA00022683"/>
    </source>
</evidence>
<proteinExistence type="predicted"/>
<dbReference type="GeneID" id="49392992"/>
<dbReference type="Gene3D" id="3.40.35.10">
    <property type="entry name" value="Phosphotransferase system, sorbose subfamily IIB component"/>
    <property type="match status" value="1"/>
</dbReference>
<dbReference type="GO" id="GO:0009401">
    <property type="term" value="P:phosphoenolpyruvate-dependent sugar phosphotransferase system"/>
    <property type="evidence" value="ECO:0007669"/>
    <property type="project" value="UniProtKB-KW"/>
</dbReference>
<dbReference type="EMBL" id="AZCU01000012">
    <property type="protein sequence ID" value="KRK23959.1"/>
    <property type="molecule type" value="Genomic_DNA"/>
</dbReference>
<gene>
    <name evidence="9" type="ORF">FD24_GL000636</name>
</gene>
<keyword evidence="6" id="KW-0598">Phosphotransferase system</keyword>
<keyword evidence="2" id="KW-0813">Transport</keyword>
<keyword evidence="7" id="KW-0418">Kinase</keyword>
<evidence type="ECO:0000313" key="10">
    <source>
        <dbReference type="Proteomes" id="UP000051020"/>
    </source>
</evidence>
<reference evidence="9 10" key="1">
    <citation type="journal article" date="2015" name="Genome Announc.">
        <title>Expanding the biotechnology potential of lactobacilli through comparative genomics of 213 strains and associated genera.</title>
        <authorList>
            <person name="Sun Z."/>
            <person name="Harris H.M."/>
            <person name="McCann A."/>
            <person name="Guo C."/>
            <person name="Argimon S."/>
            <person name="Zhang W."/>
            <person name="Yang X."/>
            <person name="Jeffery I.B."/>
            <person name="Cooney J.C."/>
            <person name="Kagawa T.F."/>
            <person name="Liu W."/>
            <person name="Song Y."/>
            <person name="Salvetti E."/>
            <person name="Wrobel A."/>
            <person name="Rasinkangas P."/>
            <person name="Parkhill J."/>
            <person name="Rea M.C."/>
            <person name="O'Sullivan O."/>
            <person name="Ritari J."/>
            <person name="Douillard F.P."/>
            <person name="Paul Ross R."/>
            <person name="Yang R."/>
            <person name="Briner A.E."/>
            <person name="Felis G.E."/>
            <person name="de Vos W.M."/>
            <person name="Barrangou R."/>
            <person name="Klaenhammer T.R."/>
            <person name="Caufield P.W."/>
            <person name="Cui Y."/>
            <person name="Zhang H."/>
            <person name="O'Toole P.W."/>
        </authorList>
    </citation>
    <scope>NUCLEOTIDE SEQUENCE [LARGE SCALE GENOMIC DNA]</scope>
    <source>
        <strain evidence="9 10">DSM 20314</strain>
    </source>
</reference>
<evidence type="ECO:0000256" key="1">
    <source>
        <dbReference type="ARBA" id="ARBA00004496"/>
    </source>
</evidence>
<keyword evidence="4" id="KW-0762">Sugar transport</keyword>
<dbReference type="GO" id="GO:0005737">
    <property type="term" value="C:cytoplasm"/>
    <property type="evidence" value="ECO:0007669"/>
    <property type="project" value="UniProtKB-SubCell"/>
</dbReference>
<dbReference type="GO" id="GO:0016301">
    <property type="term" value="F:kinase activity"/>
    <property type="evidence" value="ECO:0007669"/>
    <property type="project" value="UniProtKB-KW"/>
</dbReference>
<accession>A0A837RAD7</accession>